<proteinExistence type="predicted"/>
<dbReference type="Pfam" id="PF03793">
    <property type="entry name" value="PASTA"/>
    <property type="match status" value="1"/>
</dbReference>
<feature type="domain" description="PASTA" evidence="2">
    <location>
        <begin position="336"/>
        <end position="401"/>
    </location>
</feature>
<name>A0ABU1NUP5_9BACL</name>
<dbReference type="Proteomes" id="UP001267290">
    <property type="component" value="Unassembled WGS sequence"/>
</dbReference>
<dbReference type="RefSeq" id="WP_310226708.1">
    <property type="nucleotide sequence ID" value="NZ_JAVDSB010000003.1"/>
</dbReference>
<dbReference type="SMART" id="SM00740">
    <property type="entry name" value="PASTA"/>
    <property type="match status" value="1"/>
</dbReference>
<evidence type="ECO:0000256" key="1">
    <source>
        <dbReference type="SAM" id="Phobius"/>
    </source>
</evidence>
<evidence type="ECO:0000259" key="2">
    <source>
        <dbReference type="PROSITE" id="PS51178"/>
    </source>
</evidence>
<keyword evidence="1" id="KW-0472">Membrane</keyword>
<reference evidence="3 4" key="1">
    <citation type="submission" date="2023-07" db="EMBL/GenBank/DDBJ databases">
        <title>Sorghum-associated microbial communities from plants grown in Nebraska, USA.</title>
        <authorList>
            <person name="Schachtman D."/>
        </authorList>
    </citation>
    <scope>NUCLEOTIDE SEQUENCE [LARGE SCALE GENOMIC DNA]</scope>
    <source>
        <strain evidence="3 4">CC258</strain>
    </source>
</reference>
<evidence type="ECO:0000313" key="4">
    <source>
        <dbReference type="Proteomes" id="UP001267290"/>
    </source>
</evidence>
<keyword evidence="1" id="KW-0812">Transmembrane</keyword>
<keyword evidence="4" id="KW-1185">Reference proteome</keyword>
<keyword evidence="1" id="KW-1133">Transmembrane helix</keyword>
<organism evidence="3 4">
    <name type="scientific">Paenibacillus qinlingensis</name>
    <dbReference type="NCBI Taxonomy" id="1837343"/>
    <lineage>
        <taxon>Bacteria</taxon>
        <taxon>Bacillati</taxon>
        <taxon>Bacillota</taxon>
        <taxon>Bacilli</taxon>
        <taxon>Bacillales</taxon>
        <taxon>Paenibacillaceae</taxon>
        <taxon>Paenibacillus</taxon>
    </lineage>
</organism>
<feature type="transmembrane region" description="Helical" evidence="1">
    <location>
        <begin position="277"/>
        <end position="296"/>
    </location>
</feature>
<comment type="caution">
    <text evidence="3">The sequence shown here is derived from an EMBL/GenBank/DDBJ whole genome shotgun (WGS) entry which is preliminary data.</text>
</comment>
<dbReference type="Gene3D" id="3.30.10.20">
    <property type="match status" value="1"/>
</dbReference>
<accession>A0ABU1NUP5</accession>
<gene>
    <name evidence="3" type="ORF">J2736_002386</name>
</gene>
<dbReference type="CDD" id="cd06577">
    <property type="entry name" value="PASTA_pknB"/>
    <property type="match status" value="1"/>
</dbReference>
<dbReference type="EMBL" id="JAVDSB010000003">
    <property type="protein sequence ID" value="MDR6551199.1"/>
    <property type="molecule type" value="Genomic_DNA"/>
</dbReference>
<dbReference type="PROSITE" id="PS51178">
    <property type="entry name" value="PASTA"/>
    <property type="match status" value="1"/>
</dbReference>
<protein>
    <recommendedName>
        <fullName evidence="2">PASTA domain-containing protein</fullName>
    </recommendedName>
</protein>
<evidence type="ECO:0000313" key="3">
    <source>
        <dbReference type="EMBL" id="MDR6551199.1"/>
    </source>
</evidence>
<dbReference type="InterPro" id="IPR005543">
    <property type="entry name" value="PASTA_dom"/>
</dbReference>
<sequence length="404" mass="44285">MPDRIGTRYVPSTQIVSFPHGTLHYGDDVFLTRKVLLYRNVLRHNQLGVDYISSLQDKAAFIHDGFHHMLDTSIAEDAVTIILQAKSGSLFSDTMYKHKWSYAAVVAIISDLGVSLLDAMEEKITGFSVRPNNLWITDQNKLSIINYWEADEHEEQSAIGLCRLMIQLLTGNEMISDRFEVMHTSLERASIPSATTEQKLALIRLIKFICHGQSSLSSLVFGLRSLPPAAPSSISEQITAPFQLGAVEAAVDTQPDAQRSRFDTESLTRSTRSAKRIALGAVSALVVGGFAVWYLWPEPKVVQTVVIISPTPTSTPDASVSPSATVTAKLTDTKELPEKTVVPNLVGQTQEAAEQMALAAGLHYNFLIETSTQAKGIVTKQEPKAGTESLKEDNVTFWVSKGAQ</sequence>